<reference evidence="1 2" key="1">
    <citation type="journal article" date="2017" name="Antonie Van Leeuwenhoek">
        <title>Phylogenomic resolution of the bacterial genus Pantoea and its relationship with Erwinia and Tatumella.</title>
        <authorList>
            <person name="Palmer M."/>
            <person name="Steenkamp E.T."/>
            <person name="Coetzee M.P."/>
            <person name="Chan W.Y."/>
            <person name="van Zyl E."/>
            <person name="De Maayer P."/>
            <person name="Coutinho T.A."/>
            <person name="Blom J."/>
            <person name="Smits T.H."/>
            <person name="Duffy B."/>
            <person name="Venter S.N."/>
        </authorList>
    </citation>
    <scope>NUCLEOTIDE SEQUENCE [LARGE SCALE GENOMIC DNA]</scope>
    <source>
        <strain evidence="1 2">LMG 5345</strain>
    </source>
</reference>
<name>A0ABX3UW04_9GAMM</name>
<gene>
    <name evidence="1" type="ORF">HA46_02020</name>
</gene>
<proteinExistence type="predicted"/>
<keyword evidence="2" id="KW-1185">Reference proteome</keyword>
<evidence type="ECO:0000313" key="2">
    <source>
        <dbReference type="Proteomes" id="UP000193785"/>
    </source>
</evidence>
<sequence>MDKNAGSVFEQRIALARLRASPRDGASKARPRLQGWIYAVFTELPIFPTDQLRPDKRKRRL</sequence>
<dbReference type="EMBL" id="MLJJ01000003">
    <property type="protein sequence ID" value="ORN02942.1"/>
    <property type="molecule type" value="Genomic_DNA"/>
</dbReference>
<organism evidence="1 2">
    <name type="scientific">Pantoea septica</name>
    <dbReference type="NCBI Taxonomy" id="472695"/>
    <lineage>
        <taxon>Bacteria</taxon>
        <taxon>Pseudomonadati</taxon>
        <taxon>Pseudomonadota</taxon>
        <taxon>Gammaproteobacteria</taxon>
        <taxon>Enterobacterales</taxon>
        <taxon>Erwiniaceae</taxon>
        <taxon>Pantoea</taxon>
    </lineage>
</organism>
<protein>
    <submittedName>
        <fullName evidence="1">Uncharacterized protein</fullName>
    </submittedName>
</protein>
<evidence type="ECO:0000313" key="1">
    <source>
        <dbReference type="EMBL" id="ORN02942.1"/>
    </source>
</evidence>
<comment type="caution">
    <text evidence="1">The sequence shown here is derived from an EMBL/GenBank/DDBJ whole genome shotgun (WGS) entry which is preliminary data.</text>
</comment>
<dbReference type="Proteomes" id="UP000193785">
    <property type="component" value="Unassembled WGS sequence"/>
</dbReference>
<accession>A0ABX3UW04</accession>